<keyword evidence="1" id="KW-1133">Transmembrane helix</keyword>
<organism evidence="2 3">
    <name type="scientific">Serratia plymuthica</name>
    <dbReference type="NCBI Taxonomy" id="82996"/>
    <lineage>
        <taxon>Bacteria</taxon>
        <taxon>Pseudomonadati</taxon>
        <taxon>Pseudomonadota</taxon>
        <taxon>Gammaproteobacteria</taxon>
        <taxon>Enterobacterales</taxon>
        <taxon>Yersiniaceae</taxon>
        <taxon>Serratia</taxon>
    </lineage>
</organism>
<gene>
    <name evidence="2" type="ORF">CT690_14750</name>
</gene>
<evidence type="ECO:0000256" key="1">
    <source>
        <dbReference type="SAM" id="Phobius"/>
    </source>
</evidence>
<keyword evidence="1" id="KW-0812">Transmembrane</keyword>
<accession>A0A318P0T9</accession>
<evidence type="ECO:0000313" key="2">
    <source>
        <dbReference type="EMBL" id="PYD38142.1"/>
    </source>
</evidence>
<proteinExistence type="predicted"/>
<evidence type="ECO:0000313" key="3">
    <source>
        <dbReference type="Proteomes" id="UP000248196"/>
    </source>
</evidence>
<reference evidence="2 3" key="1">
    <citation type="submission" date="2017-11" db="EMBL/GenBank/DDBJ databases">
        <title>Genome sequence of the oocydin A producing rhizobacterium Serratia plymuthica 4Rx5.</title>
        <authorList>
            <person name="Matilla M.A."/>
            <person name="Udaondo Z."/>
            <person name="Salmond G.P.C."/>
        </authorList>
    </citation>
    <scope>NUCLEOTIDE SEQUENCE [LARGE SCALE GENOMIC DNA]</scope>
    <source>
        <strain evidence="2 3">4Rx5</strain>
    </source>
</reference>
<dbReference type="Proteomes" id="UP000248196">
    <property type="component" value="Unassembled WGS sequence"/>
</dbReference>
<protein>
    <submittedName>
        <fullName evidence="2">Uncharacterized protein</fullName>
    </submittedName>
</protein>
<dbReference type="AlphaFoldDB" id="A0A318P0T9"/>
<comment type="caution">
    <text evidence="2">The sequence shown here is derived from an EMBL/GenBank/DDBJ whole genome shotgun (WGS) entry which is preliminary data.</text>
</comment>
<name>A0A318P0T9_SERPL</name>
<feature type="transmembrane region" description="Helical" evidence="1">
    <location>
        <begin position="26"/>
        <end position="44"/>
    </location>
</feature>
<sequence length="68" mass="8202">MFGHPSRNAVILTLQKFPFKFIKIDFIYTHFFGTFYLHVCRLQLASWKRKFTLRYSGNSSWMDSLSFK</sequence>
<dbReference type="EMBL" id="PESE01000004">
    <property type="protein sequence ID" value="PYD38142.1"/>
    <property type="molecule type" value="Genomic_DNA"/>
</dbReference>
<keyword evidence="1" id="KW-0472">Membrane</keyword>